<comment type="similarity">
    <text evidence="1 6">Belongs to the NMT family.</text>
</comment>
<dbReference type="GO" id="GO:0005829">
    <property type="term" value="C:cytosol"/>
    <property type="evidence" value="ECO:0000318"/>
    <property type="project" value="GO_Central"/>
</dbReference>
<dbReference type="GO" id="GO:0004379">
    <property type="term" value="F:glycylpeptide N-tetradecanoyltransferase activity"/>
    <property type="evidence" value="ECO:0000318"/>
    <property type="project" value="GO_Central"/>
</dbReference>
<dbReference type="InterPro" id="IPR000903">
    <property type="entry name" value="NMT"/>
</dbReference>
<keyword evidence="12" id="KW-1185">Reference proteome</keyword>
<evidence type="ECO:0000256" key="5">
    <source>
        <dbReference type="RuleBase" id="RU000586"/>
    </source>
</evidence>
<feature type="region of interest" description="Disordered" evidence="7">
    <location>
        <begin position="52"/>
        <end position="104"/>
    </location>
</feature>
<evidence type="ECO:0000259" key="8">
    <source>
        <dbReference type="Pfam" id="PF01233"/>
    </source>
</evidence>
<dbReference type="InParanoid" id="A0A804JP18"/>
<proteinExistence type="inferred from homology"/>
<dbReference type="InterPro" id="IPR016181">
    <property type="entry name" value="Acyl_CoA_acyltransferase"/>
</dbReference>
<dbReference type="Gramene" id="Ma06_t35470.1">
    <property type="protein sequence ID" value="Ma06_p35470.1"/>
    <property type="gene ID" value="Ma06_g35470"/>
</dbReference>
<evidence type="ECO:0000256" key="7">
    <source>
        <dbReference type="SAM" id="MobiDB-lite"/>
    </source>
</evidence>
<dbReference type="Pfam" id="PF02799">
    <property type="entry name" value="NMT_C"/>
    <property type="match status" value="1"/>
</dbReference>
<protein>
    <recommendedName>
        <fullName evidence="2 5">Glycylpeptide N-tetradecanoyltransferase</fullName>
        <ecNumber evidence="2 5">2.3.1.97</ecNumber>
    </recommendedName>
</protein>
<dbReference type="EC" id="2.3.1.97" evidence="2 5"/>
<evidence type="ECO:0000256" key="2">
    <source>
        <dbReference type="ARBA" id="ARBA00012923"/>
    </source>
</evidence>
<evidence type="ECO:0000256" key="1">
    <source>
        <dbReference type="ARBA" id="ARBA00009469"/>
    </source>
</evidence>
<keyword evidence="4 5" id="KW-0012">Acyltransferase</keyword>
<feature type="domain" description="Glycylpeptide N-tetradecanoyltransferase C-terminal" evidence="9">
    <location>
        <begin position="180"/>
        <end position="246"/>
    </location>
</feature>
<dbReference type="Proteomes" id="UP000012960">
    <property type="component" value="Unplaced"/>
</dbReference>
<feature type="region of interest" description="Disordered" evidence="7">
    <location>
        <begin position="1"/>
        <end position="35"/>
    </location>
</feature>
<feature type="domain" description="Glycylpeptide N-tetradecanoyltransferase N-terminal" evidence="8">
    <location>
        <begin position="118"/>
        <end position="165"/>
    </location>
</feature>
<evidence type="ECO:0000256" key="6">
    <source>
        <dbReference type="RuleBase" id="RU004178"/>
    </source>
</evidence>
<organism evidence="11 12">
    <name type="scientific">Musa acuminata subsp. malaccensis</name>
    <name type="common">Wild banana</name>
    <name type="synonym">Musa malaccensis</name>
    <dbReference type="NCBI Taxonomy" id="214687"/>
    <lineage>
        <taxon>Eukaryota</taxon>
        <taxon>Viridiplantae</taxon>
        <taxon>Streptophyta</taxon>
        <taxon>Embryophyta</taxon>
        <taxon>Tracheophyta</taxon>
        <taxon>Spermatophyta</taxon>
        <taxon>Magnoliopsida</taxon>
        <taxon>Liliopsida</taxon>
        <taxon>Zingiberales</taxon>
        <taxon>Musaceae</taxon>
        <taxon>Musa</taxon>
    </lineage>
</organism>
<dbReference type="InterPro" id="IPR022677">
    <property type="entry name" value="NMT_C"/>
</dbReference>
<dbReference type="EnsemblPlants" id="Ma06_t35470.1">
    <property type="protein sequence ID" value="Ma06_p35470.1"/>
    <property type="gene ID" value="Ma06_g35470"/>
</dbReference>
<reference evidence="10" key="1">
    <citation type="submission" date="2021-03" db="EMBL/GenBank/DDBJ databases">
        <authorList>
            <consortium name="Genoscope - CEA"/>
            <person name="William W."/>
        </authorList>
    </citation>
    <scope>NUCLEOTIDE SEQUENCE</scope>
    <source>
        <strain evidence="10">Doubled-haploid Pahang</strain>
    </source>
</reference>
<evidence type="ECO:0000256" key="4">
    <source>
        <dbReference type="ARBA" id="ARBA00023315"/>
    </source>
</evidence>
<dbReference type="AlphaFoldDB" id="A0A804JP18"/>
<evidence type="ECO:0000313" key="12">
    <source>
        <dbReference type="Proteomes" id="UP000012960"/>
    </source>
</evidence>
<dbReference type="PANTHER" id="PTHR11377:SF5">
    <property type="entry name" value="GLYCYLPEPTIDE N-TETRADECANOYLTRANSFERASE"/>
    <property type="match status" value="1"/>
</dbReference>
<evidence type="ECO:0000313" key="11">
    <source>
        <dbReference type="EnsemblPlants" id="Ma06_p35470.1"/>
    </source>
</evidence>
<name>A0A804JP18_MUSAM</name>
<comment type="catalytic activity">
    <reaction evidence="5">
        <text>N-terminal glycyl-[protein] + tetradecanoyl-CoA = N-tetradecanoylglycyl-[protein] + CoA + H(+)</text>
        <dbReference type="Rhea" id="RHEA:15521"/>
        <dbReference type="Rhea" id="RHEA-COMP:12666"/>
        <dbReference type="Rhea" id="RHEA-COMP:12667"/>
        <dbReference type="ChEBI" id="CHEBI:15378"/>
        <dbReference type="ChEBI" id="CHEBI:57287"/>
        <dbReference type="ChEBI" id="CHEBI:57385"/>
        <dbReference type="ChEBI" id="CHEBI:64723"/>
        <dbReference type="ChEBI" id="CHEBI:133050"/>
        <dbReference type="EC" id="2.3.1.97"/>
    </reaction>
</comment>
<dbReference type="PANTHER" id="PTHR11377">
    <property type="entry name" value="N-MYRISTOYL TRANSFERASE"/>
    <property type="match status" value="1"/>
</dbReference>
<dbReference type="SUPFAM" id="SSF55729">
    <property type="entry name" value="Acyl-CoA N-acyltransferases (Nat)"/>
    <property type="match status" value="2"/>
</dbReference>
<comment type="function">
    <text evidence="5">Adds a myristoyl group to the N-terminal glycine residue of certain cellular proteins.</text>
</comment>
<feature type="compositionally biased region" description="Polar residues" evidence="7">
    <location>
        <begin position="66"/>
        <end position="75"/>
    </location>
</feature>
<reference evidence="11" key="2">
    <citation type="submission" date="2021-05" db="UniProtKB">
        <authorList>
            <consortium name="EnsemblPlants"/>
        </authorList>
    </citation>
    <scope>IDENTIFICATION</scope>
    <source>
        <strain evidence="11">subsp. malaccensis</strain>
    </source>
</reference>
<evidence type="ECO:0000256" key="3">
    <source>
        <dbReference type="ARBA" id="ARBA00022679"/>
    </source>
</evidence>
<dbReference type="Pfam" id="PF01233">
    <property type="entry name" value="NMT"/>
    <property type="match status" value="1"/>
</dbReference>
<evidence type="ECO:0000313" key="10">
    <source>
        <dbReference type="EMBL" id="CAG1848369.1"/>
    </source>
</evidence>
<evidence type="ECO:0000259" key="9">
    <source>
        <dbReference type="Pfam" id="PF02799"/>
    </source>
</evidence>
<sequence>MVDGANGSFSPGEEQIPYPDLQHGTDTTAAPSRPRRATGWLSLLLTGSRRLSPSVCGTASGRPSRWGNSRTPATQASPRAPLSRRRPFPPSSLSPTTPPPSTTWHIGVRVKATKKLSNFLCVHNRLRSKRLAPVMIKEVTRRVHLENIWPAAYTAGVVLPTPFTTFRYWHRSLNPKKLIDVVFSRLGARMTMSRTIRLDKLPVSTTTTGLRKMELRNVPTVTRLLREYLSQYVVAPDLDETDVDLMQLIEDYFCQYCDKLCFIYLCVNRISQEYRKIGKMYIFERSNWRTNKSSTWHQKECVIPTSKEKKQSSRQAKSIYNPIKQNLCQNCPFTTLS</sequence>
<feature type="compositionally biased region" description="Pro residues" evidence="7">
    <location>
        <begin position="88"/>
        <end position="101"/>
    </location>
</feature>
<dbReference type="Gene3D" id="3.40.630.170">
    <property type="match status" value="1"/>
</dbReference>
<dbReference type="InterPro" id="IPR022676">
    <property type="entry name" value="NMT_N"/>
</dbReference>
<gene>
    <name evidence="10" type="ORF">GSMUA_181640.1</name>
</gene>
<accession>A0A804JP18</accession>
<keyword evidence="3 5" id="KW-0808">Transferase</keyword>
<dbReference type="GO" id="GO:0072657">
    <property type="term" value="P:protein localization to membrane"/>
    <property type="evidence" value="ECO:0000318"/>
    <property type="project" value="GO_Central"/>
</dbReference>
<dbReference type="EMBL" id="HG996471">
    <property type="protein sequence ID" value="CAG1848369.1"/>
    <property type="molecule type" value="Genomic_DNA"/>
</dbReference>